<dbReference type="GO" id="GO:0008982">
    <property type="term" value="F:protein-N(PI)-phosphohistidine-sugar phosphotransferase activity"/>
    <property type="evidence" value="ECO:0007669"/>
    <property type="project" value="InterPro"/>
</dbReference>
<feature type="domain" description="PTS EIIB type-2" evidence="2">
    <location>
        <begin position="2"/>
        <end position="94"/>
    </location>
</feature>
<dbReference type="GO" id="GO:0009401">
    <property type="term" value="P:phosphoenolpyruvate-dependent sugar phosphotransferase system"/>
    <property type="evidence" value="ECO:0007669"/>
    <property type="project" value="InterPro"/>
</dbReference>
<accession>A0A1M5YR40</accession>
<evidence type="ECO:0000313" key="3">
    <source>
        <dbReference type="EMBL" id="SHI14043.1"/>
    </source>
</evidence>
<name>A0A1M5YR40_9FIRM</name>
<dbReference type="CDD" id="cd05566">
    <property type="entry name" value="PTS_IIB_galactitol"/>
    <property type="match status" value="1"/>
</dbReference>
<dbReference type="InterPro" id="IPR003501">
    <property type="entry name" value="PTS_EIIB_2/3"/>
</dbReference>
<gene>
    <name evidence="3" type="ORF">SAMN02745180_02353</name>
</gene>
<dbReference type="Pfam" id="PF02302">
    <property type="entry name" value="PTS_IIB"/>
    <property type="match status" value="1"/>
</dbReference>
<dbReference type="InterPro" id="IPR036095">
    <property type="entry name" value="PTS_EIIB-like_sf"/>
</dbReference>
<evidence type="ECO:0000256" key="1">
    <source>
        <dbReference type="ARBA" id="ARBA00022679"/>
    </source>
</evidence>
<keyword evidence="4" id="KW-1185">Reference proteome</keyword>
<reference evidence="3 4" key="1">
    <citation type="submission" date="2016-11" db="EMBL/GenBank/DDBJ databases">
        <authorList>
            <person name="Jaros S."/>
            <person name="Januszkiewicz K."/>
            <person name="Wedrychowicz H."/>
        </authorList>
    </citation>
    <scope>NUCLEOTIDE SEQUENCE [LARGE SCALE GENOMIC DNA]</scope>
    <source>
        <strain evidence="3 4">DSM 13106</strain>
    </source>
</reference>
<evidence type="ECO:0000313" key="4">
    <source>
        <dbReference type="Proteomes" id="UP000184389"/>
    </source>
</evidence>
<dbReference type="EMBL" id="FQXR01000014">
    <property type="protein sequence ID" value="SHI14043.1"/>
    <property type="molecule type" value="Genomic_DNA"/>
</dbReference>
<dbReference type="InterPro" id="IPR013011">
    <property type="entry name" value="PTS_EIIB_2"/>
</dbReference>
<organism evidence="3 4">
    <name type="scientific">Sporanaerobacter acetigenes DSM 13106</name>
    <dbReference type="NCBI Taxonomy" id="1123281"/>
    <lineage>
        <taxon>Bacteria</taxon>
        <taxon>Bacillati</taxon>
        <taxon>Bacillota</taxon>
        <taxon>Tissierellia</taxon>
        <taxon>Tissierellales</taxon>
        <taxon>Sporanaerobacteraceae</taxon>
        <taxon>Sporanaerobacter</taxon>
    </lineage>
</organism>
<sequence length="94" mass="9897">MVKILVACGTGICTSTMAADKLKKELEKRGKANNVSITQCKVAELSSKAADYDLIVATTQVSSKISTPVISGLPFLTGVGIDKVVDEVVEKLNL</sequence>
<dbReference type="PROSITE" id="PS51099">
    <property type="entry name" value="PTS_EIIB_TYPE_2"/>
    <property type="match status" value="1"/>
</dbReference>
<dbReference type="SUPFAM" id="SSF52794">
    <property type="entry name" value="PTS system IIB component-like"/>
    <property type="match status" value="1"/>
</dbReference>
<dbReference type="AlphaFoldDB" id="A0A1M5YR40"/>
<dbReference type="Proteomes" id="UP000184389">
    <property type="component" value="Unassembled WGS sequence"/>
</dbReference>
<dbReference type="RefSeq" id="WP_084604282.1">
    <property type="nucleotide sequence ID" value="NZ_FQXR01000014.1"/>
</dbReference>
<dbReference type="Gene3D" id="3.40.50.2300">
    <property type="match status" value="1"/>
</dbReference>
<dbReference type="STRING" id="1123281.SAMN02745180_02353"/>
<proteinExistence type="predicted"/>
<keyword evidence="1" id="KW-0808">Transferase</keyword>
<evidence type="ECO:0000259" key="2">
    <source>
        <dbReference type="PROSITE" id="PS51099"/>
    </source>
</evidence>
<dbReference type="OrthoDB" id="6505030at2"/>
<protein>
    <submittedName>
        <fullName evidence="3">PTS system IIB component, Gat family (TC 4.A.5)</fullName>
    </submittedName>
</protein>